<dbReference type="GO" id="GO:0001228">
    <property type="term" value="F:DNA-binding transcription activator activity, RNA polymerase II-specific"/>
    <property type="evidence" value="ECO:0007669"/>
    <property type="project" value="Ensembl"/>
</dbReference>
<feature type="compositionally biased region" description="Pro residues" evidence="7">
    <location>
        <begin position="405"/>
        <end position="415"/>
    </location>
</feature>
<dbReference type="FunFam" id="1.10.10.60:FF:000003">
    <property type="entry name" value="Iroquois-class homeobox protein IRX"/>
    <property type="match status" value="1"/>
</dbReference>
<dbReference type="SUPFAM" id="SSF46689">
    <property type="entry name" value="Homeodomain-like"/>
    <property type="match status" value="1"/>
</dbReference>
<dbReference type="SMART" id="SM00548">
    <property type="entry name" value="IRO"/>
    <property type="match status" value="1"/>
</dbReference>
<gene>
    <name evidence="9" type="primary">IRX3</name>
</gene>
<dbReference type="Proteomes" id="UP000472275">
    <property type="component" value="Chromosome 9"/>
</dbReference>
<dbReference type="GO" id="GO:0001227">
    <property type="term" value="F:DNA-binding transcription repressor activity, RNA polymerase II-specific"/>
    <property type="evidence" value="ECO:0007669"/>
    <property type="project" value="Ensembl"/>
</dbReference>
<dbReference type="InParanoid" id="A0A663DYN5"/>
<dbReference type="PROSITE" id="PS00027">
    <property type="entry name" value="HOMEOBOX_1"/>
    <property type="match status" value="1"/>
</dbReference>
<dbReference type="SMART" id="SM00389">
    <property type="entry name" value="HOX"/>
    <property type="match status" value="1"/>
</dbReference>
<dbReference type="GO" id="GO:1903598">
    <property type="term" value="P:positive regulation of gap junction assembly"/>
    <property type="evidence" value="ECO:0007669"/>
    <property type="project" value="Ensembl"/>
</dbReference>
<dbReference type="GO" id="GO:0030182">
    <property type="term" value="P:neuron differentiation"/>
    <property type="evidence" value="ECO:0007669"/>
    <property type="project" value="Ensembl"/>
</dbReference>
<feature type="compositionally biased region" description="Pro residues" evidence="7">
    <location>
        <begin position="337"/>
        <end position="351"/>
    </location>
</feature>
<sequence>MSFPQLGYQYIRPIYPAERPGSAGSRGGAELAPSGTLSNVLSSMYGAPYAAAAAAQGYGAFLPYAAELPIFPQLGAQYELKESPGVQHAAFPHHHPAFYPYGQYQFGDPSRPKNATRESTSTLKAWLNEHRKNPYPTKGEKIMLAIITKMTLTQVSTWFANARRRLKKENKMTWAPRSRTDEEEDKREDEEEIDLENIDTENIESNKDELEDELQDADLLHSDSKTDSEGSEGFEDLPGSEERYLKAAEGEPHHLRHHHLHHHHHHHHHHKCELPPPLQPPPHHLSPPSSASSSAASSPTDGALAGTLPKPKIWSLAETATSPDNPRKSPGGGSPPAAAPQPLPLPPPAAPAAPQTRLLLPPGQVPQLDQPRLPGPPPPPPPAPAPAGLTEHSPPAGAGGRPRRTPPPPPPPPPPSRDRSSALEVEKKLIKTAFQPVQRRPQNQLDAAMVLSALSSS</sequence>
<feature type="compositionally biased region" description="Low complexity" evidence="7">
    <location>
        <begin position="286"/>
        <end position="299"/>
    </location>
</feature>
<evidence type="ECO:0000256" key="3">
    <source>
        <dbReference type="ARBA" id="ARBA00023125"/>
    </source>
</evidence>
<dbReference type="GO" id="GO:0045666">
    <property type="term" value="P:positive regulation of neuron differentiation"/>
    <property type="evidence" value="ECO:0007669"/>
    <property type="project" value="Ensembl"/>
</dbReference>
<keyword evidence="10" id="KW-1185">Reference proteome</keyword>
<dbReference type="GO" id="GO:0005634">
    <property type="term" value="C:nucleus"/>
    <property type="evidence" value="ECO:0007669"/>
    <property type="project" value="UniProtKB-SubCell"/>
</dbReference>
<feature type="compositionally biased region" description="Pro residues" evidence="7">
    <location>
        <begin position="274"/>
        <end position="285"/>
    </location>
</feature>
<dbReference type="InterPro" id="IPR017970">
    <property type="entry name" value="Homeobox_CS"/>
</dbReference>
<dbReference type="GO" id="GO:0005737">
    <property type="term" value="C:cytoplasm"/>
    <property type="evidence" value="ECO:0007669"/>
    <property type="project" value="Ensembl"/>
</dbReference>
<dbReference type="PROSITE" id="PS50071">
    <property type="entry name" value="HOMEOBOX_2"/>
    <property type="match status" value="1"/>
</dbReference>
<proteinExistence type="inferred from homology"/>
<dbReference type="InterPro" id="IPR003893">
    <property type="entry name" value="Iroquois_homeo"/>
</dbReference>
<feature type="region of interest" description="Disordered" evidence="7">
    <location>
        <begin position="257"/>
        <end position="423"/>
    </location>
</feature>
<dbReference type="AlphaFoldDB" id="A0A663DYN5"/>
<dbReference type="GO" id="GO:0045665">
    <property type="term" value="P:negative regulation of neuron differentiation"/>
    <property type="evidence" value="ECO:0007669"/>
    <property type="project" value="Ensembl"/>
</dbReference>
<dbReference type="InterPro" id="IPR001356">
    <property type="entry name" value="HD"/>
</dbReference>
<feature type="compositionally biased region" description="Acidic residues" evidence="7">
    <location>
        <begin position="181"/>
        <end position="202"/>
    </location>
</feature>
<evidence type="ECO:0000256" key="6">
    <source>
        <dbReference type="PROSITE-ProRule" id="PRU00108"/>
    </source>
</evidence>
<dbReference type="GO" id="GO:0097009">
    <property type="term" value="P:energy homeostasis"/>
    <property type="evidence" value="ECO:0007669"/>
    <property type="project" value="Ensembl"/>
</dbReference>
<dbReference type="Pfam" id="PF05920">
    <property type="entry name" value="Homeobox_KN"/>
    <property type="match status" value="1"/>
</dbReference>
<organism evidence="9 10">
    <name type="scientific">Aquila chrysaetos chrysaetos</name>
    <dbReference type="NCBI Taxonomy" id="223781"/>
    <lineage>
        <taxon>Eukaryota</taxon>
        <taxon>Metazoa</taxon>
        <taxon>Chordata</taxon>
        <taxon>Craniata</taxon>
        <taxon>Vertebrata</taxon>
        <taxon>Euteleostomi</taxon>
        <taxon>Archelosauria</taxon>
        <taxon>Archosauria</taxon>
        <taxon>Dinosauria</taxon>
        <taxon>Saurischia</taxon>
        <taxon>Theropoda</taxon>
        <taxon>Coelurosauria</taxon>
        <taxon>Aves</taxon>
        <taxon>Neognathae</taxon>
        <taxon>Neoaves</taxon>
        <taxon>Telluraves</taxon>
        <taxon>Accipitrimorphae</taxon>
        <taxon>Accipitriformes</taxon>
        <taxon>Accipitridae</taxon>
        <taxon>Accipitrinae</taxon>
        <taxon>Aquila</taxon>
    </lineage>
</organism>
<evidence type="ECO:0000256" key="1">
    <source>
        <dbReference type="ARBA" id="ARBA00004123"/>
    </source>
</evidence>
<feature type="DNA-binding region" description="Homeobox" evidence="6">
    <location>
        <begin position="118"/>
        <end position="170"/>
    </location>
</feature>
<dbReference type="Gene3D" id="1.10.10.60">
    <property type="entry name" value="Homeodomain-like"/>
    <property type="match status" value="1"/>
</dbReference>
<dbReference type="GeneTree" id="ENSGT00940000161299"/>
<comment type="subcellular location">
    <subcellularLocation>
        <location evidence="1 6">Nucleus</location>
    </subcellularLocation>
</comment>
<dbReference type="PRINTS" id="PR01217">
    <property type="entry name" value="PRICHEXTENSN"/>
</dbReference>
<dbReference type="GO" id="GO:0030424">
    <property type="term" value="C:axon"/>
    <property type="evidence" value="ECO:0007669"/>
    <property type="project" value="Ensembl"/>
</dbReference>
<evidence type="ECO:0000313" key="10">
    <source>
        <dbReference type="Proteomes" id="UP000472275"/>
    </source>
</evidence>
<comment type="similarity">
    <text evidence="2">Belongs to the TALE/IRO homeobox family.</text>
</comment>
<evidence type="ECO:0000256" key="5">
    <source>
        <dbReference type="ARBA" id="ARBA00023242"/>
    </source>
</evidence>
<dbReference type="PANTHER" id="PTHR11211:SF14">
    <property type="entry name" value="IROQUOIS-CLASS HOMEODOMAIN PROTEIN IRX-3"/>
    <property type="match status" value="1"/>
</dbReference>
<dbReference type="CDD" id="cd00086">
    <property type="entry name" value="homeodomain"/>
    <property type="match status" value="1"/>
</dbReference>
<dbReference type="GO" id="GO:0001656">
    <property type="term" value="P:metanephros development"/>
    <property type="evidence" value="ECO:0007669"/>
    <property type="project" value="Ensembl"/>
</dbReference>
<accession>A0A663DYN5</accession>
<dbReference type="GO" id="GO:0048468">
    <property type="term" value="P:cell development"/>
    <property type="evidence" value="ECO:0007669"/>
    <property type="project" value="TreeGrafter"/>
</dbReference>
<dbReference type="PANTHER" id="PTHR11211">
    <property type="entry name" value="IROQUOIS-CLASS HOMEODOMAIN PROTEIN IRX"/>
    <property type="match status" value="1"/>
</dbReference>
<dbReference type="InterPro" id="IPR009057">
    <property type="entry name" value="Homeodomain-like_sf"/>
</dbReference>
<evidence type="ECO:0000256" key="4">
    <source>
        <dbReference type="ARBA" id="ARBA00023155"/>
    </source>
</evidence>
<reference evidence="9" key="1">
    <citation type="submission" date="2025-08" db="UniProtKB">
        <authorList>
            <consortium name="Ensembl"/>
        </authorList>
    </citation>
    <scope>IDENTIFICATION</scope>
</reference>
<dbReference type="GO" id="GO:0003165">
    <property type="term" value="P:Purkinje myocyte development"/>
    <property type="evidence" value="ECO:0007669"/>
    <property type="project" value="Ensembl"/>
</dbReference>
<reference evidence="9" key="2">
    <citation type="submission" date="2025-09" db="UniProtKB">
        <authorList>
            <consortium name="Ensembl"/>
        </authorList>
    </citation>
    <scope>IDENTIFICATION</scope>
</reference>
<name>A0A663DYN5_AQUCH</name>
<evidence type="ECO:0000313" key="9">
    <source>
        <dbReference type="Ensembl" id="ENSACCP00020004879.1"/>
    </source>
</evidence>
<evidence type="ECO:0000259" key="8">
    <source>
        <dbReference type="PROSITE" id="PS50071"/>
    </source>
</evidence>
<feature type="compositionally biased region" description="Pro residues" evidence="7">
    <location>
        <begin position="373"/>
        <end position="385"/>
    </location>
</feature>
<dbReference type="GO" id="GO:0072086">
    <property type="term" value="P:specification of loop of Henle identity"/>
    <property type="evidence" value="ECO:0007669"/>
    <property type="project" value="Ensembl"/>
</dbReference>
<protein>
    <submittedName>
        <fullName evidence="9">Iroquois homeobox 3</fullName>
    </submittedName>
</protein>
<feature type="compositionally biased region" description="Basic residues" evidence="7">
    <location>
        <begin position="257"/>
        <end position="271"/>
    </location>
</feature>
<feature type="region of interest" description="Disordered" evidence="7">
    <location>
        <begin position="171"/>
        <end position="212"/>
    </location>
</feature>
<keyword evidence="5 6" id="KW-0539">Nucleus</keyword>
<keyword evidence="3 6" id="KW-0238">DNA-binding</keyword>
<feature type="compositionally biased region" description="Low complexity" evidence="7">
    <location>
        <begin position="352"/>
        <end position="362"/>
    </location>
</feature>
<dbReference type="GO" id="GO:0007498">
    <property type="term" value="P:mesoderm development"/>
    <property type="evidence" value="ECO:0007669"/>
    <property type="project" value="Ensembl"/>
</dbReference>
<dbReference type="GO" id="GO:1901844">
    <property type="term" value="P:regulation of cell communication by electrical coupling involved in cardiac conduction"/>
    <property type="evidence" value="ECO:0007669"/>
    <property type="project" value="Ensembl"/>
</dbReference>
<feature type="domain" description="Homeobox" evidence="8">
    <location>
        <begin position="116"/>
        <end position="169"/>
    </location>
</feature>
<evidence type="ECO:0000256" key="2">
    <source>
        <dbReference type="ARBA" id="ARBA00008446"/>
    </source>
</evidence>
<dbReference type="GO" id="GO:0000978">
    <property type="term" value="F:RNA polymerase II cis-regulatory region sequence-specific DNA binding"/>
    <property type="evidence" value="ECO:0007669"/>
    <property type="project" value="Ensembl"/>
</dbReference>
<keyword evidence="4 6" id="KW-0371">Homeobox</keyword>
<dbReference type="InterPro" id="IPR008422">
    <property type="entry name" value="KN_HD"/>
</dbReference>
<dbReference type="Ensembl" id="ENSACCT00020005091.1">
    <property type="protein sequence ID" value="ENSACCP00020004879.1"/>
    <property type="gene ID" value="ENSACCG00020003366.1"/>
</dbReference>
<evidence type="ECO:0000256" key="7">
    <source>
        <dbReference type="SAM" id="MobiDB-lite"/>
    </source>
</evidence>
<dbReference type="GO" id="GO:0003167">
    <property type="term" value="P:atrioventricular bundle cell differentiation"/>
    <property type="evidence" value="ECO:0007669"/>
    <property type="project" value="Ensembl"/>
</dbReference>